<dbReference type="Pfam" id="PF20199">
    <property type="entry name" value="RepSA"/>
    <property type="match status" value="1"/>
</dbReference>
<evidence type="ECO:0000313" key="2">
    <source>
        <dbReference type="EMBL" id="GEO35159.1"/>
    </source>
</evidence>
<evidence type="ECO:0008006" key="4">
    <source>
        <dbReference type="Google" id="ProtNLM"/>
    </source>
</evidence>
<gene>
    <name evidence="2" type="ORF">CAE01nite_28840</name>
</gene>
<dbReference type="InterPro" id="IPR046828">
    <property type="entry name" value="RepSA"/>
</dbReference>
<protein>
    <recommendedName>
        <fullName evidence="4">Replication initiation protein</fullName>
    </recommendedName>
</protein>
<feature type="compositionally biased region" description="Basic and acidic residues" evidence="1">
    <location>
        <begin position="105"/>
        <end position="116"/>
    </location>
</feature>
<feature type="region of interest" description="Disordered" evidence="1">
    <location>
        <begin position="74"/>
        <end position="116"/>
    </location>
</feature>
<dbReference type="Proteomes" id="UP000321181">
    <property type="component" value="Unassembled WGS sequence"/>
</dbReference>
<organism evidence="2 3">
    <name type="scientific">Cellulomonas aerilata</name>
    <dbReference type="NCBI Taxonomy" id="515326"/>
    <lineage>
        <taxon>Bacteria</taxon>
        <taxon>Bacillati</taxon>
        <taxon>Actinomycetota</taxon>
        <taxon>Actinomycetes</taxon>
        <taxon>Micrococcales</taxon>
        <taxon>Cellulomonadaceae</taxon>
        <taxon>Cellulomonas</taxon>
    </lineage>
</organism>
<sequence>MTRLPLTITDDMVHALAVKEGVCVRPVLRRVTDVTTGDTTVVAIRCGSTREAKCPPCATLARRLRMTQCVEGWHRDDEPDAPAPVTTEGDDDVEQVDVPAAGDGAGERRVRSTRRRMDAPDLPRVPVEARTIGRTFTAPSGVTYRPSMFVTLTLPSYGKVIPGRGVPVDPARYDYRRAALDALHFSKLVDRWVQNLRRGAGYQVQHFAAVEPQRRLAPHLHTALRGAIPRTTIRAVTRGTYHQLWWPPFSDDDVVYDRRHPVWEPETALYVDPDTGLPLPSWAHALDELDADRDARPAHVMRFGTQVDIKGIDGASPDADRAVRYLTKYLTKAVTDTYTDPEGEHVDVAYEAHIDRLHAQLRYLPCSPDCANWLRYGVQPQNPGPGLVAGHCPSKAHDREHLGLGGRRVLVSRKWSGKTLTEHRADRATVVRQVLEAAGIAALEAGRLSAEVLDHDGKPRFVWEDLPVGGRDWATVVAGSVMERRRWREQYEEAKRASDDEGPPVDNRSATTTAATHAA</sequence>
<dbReference type="AlphaFoldDB" id="A0A512DF80"/>
<evidence type="ECO:0000256" key="1">
    <source>
        <dbReference type="SAM" id="MobiDB-lite"/>
    </source>
</evidence>
<feature type="compositionally biased region" description="Low complexity" evidence="1">
    <location>
        <begin position="510"/>
        <end position="519"/>
    </location>
</feature>
<feature type="region of interest" description="Disordered" evidence="1">
    <location>
        <begin position="493"/>
        <end position="519"/>
    </location>
</feature>
<evidence type="ECO:0000313" key="3">
    <source>
        <dbReference type="Proteomes" id="UP000321181"/>
    </source>
</evidence>
<accession>A0A512DF80</accession>
<keyword evidence="3" id="KW-1185">Reference proteome</keyword>
<dbReference type="EMBL" id="BJYY01000018">
    <property type="protein sequence ID" value="GEO35159.1"/>
    <property type="molecule type" value="Genomic_DNA"/>
</dbReference>
<name>A0A512DF80_9CELL</name>
<proteinExistence type="predicted"/>
<comment type="caution">
    <text evidence="2">The sequence shown here is derived from an EMBL/GenBank/DDBJ whole genome shotgun (WGS) entry which is preliminary data.</text>
</comment>
<dbReference type="RefSeq" id="WP_246131228.1">
    <property type="nucleotide sequence ID" value="NZ_BJYY01000018.1"/>
</dbReference>
<reference evidence="2 3" key="1">
    <citation type="submission" date="2019-07" db="EMBL/GenBank/DDBJ databases">
        <title>Whole genome shotgun sequence of Cellulomonas aerilata NBRC 106308.</title>
        <authorList>
            <person name="Hosoyama A."/>
            <person name="Uohara A."/>
            <person name="Ohji S."/>
            <person name="Ichikawa N."/>
        </authorList>
    </citation>
    <scope>NUCLEOTIDE SEQUENCE [LARGE SCALE GENOMIC DNA]</scope>
    <source>
        <strain evidence="2 3">NBRC 106308</strain>
    </source>
</reference>